<feature type="repeat" description="RCC1" evidence="11">
    <location>
        <begin position="2075"/>
        <end position="2126"/>
    </location>
</feature>
<dbReference type="InterPro" id="IPR009091">
    <property type="entry name" value="RCC1/BLIP-II"/>
</dbReference>
<dbReference type="Gene3D" id="3.30.2410.10">
    <property type="entry name" value="Hect, E3 ligase catalytic domain"/>
    <property type="match status" value="1"/>
</dbReference>
<evidence type="ECO:0000256" key="8">
    <source>
        <dbReference type="ARBA" id="ARBA00022737"/>
    </source>
</evidence>
<feature type="active site" description="Glycyl thioester intermediate" evidence="10">
    <location>
        <position position="2742"/>
    </location>
</feature>
<dbReference type="Pfam" id="PF25390">
    <property type="entry name" value="WD40_RLD"/>
    <property type="match status" value="1"/>
</dbReference>
<dbReference type="GO" id="GO:0016020">
    <property type="term" value="C:membrane"/>
    <property type="evidence" value="ECO:0007669"/>
    <property type="project" value="TreeGrafter"/>
</dbReference>
<gene>
    <name evidence="16" type="primary">Herc2</name>
    <name evidence="16" type="ORF">EVAR_103267_1</name>
</gene>
<feature type="domain" description="HECT" evidence="13">
    <location>
        <begin position="2439"/>
        <end position="2774"/>
    </location>
</feature>
<dbReference type="FunFam" id="3.30.2410.10:FF:000006">
    <property type="entry name" value="probable E3 ubiquitin-protein ligase HERC1 isoform X2"/>
    <property type="match status" value="1"/>
</dbReference>
<dbReference type="SUPFAM" id="SSF56204">
    <property type="entry name" value="Hect, E3 ligase catalytic domain"/>
    <property type="match status" value="1"/>
</dbReference>
<dbReference type="EC" id="2.3.2.26" evidence="4"/>
<dbReference type="SUPFAM" id="SSF49785">
    <property type="entry name" value="Galactose-binding domain-like"/>
    <property type="match status" value="1"/>
</dbReference>
<dbReference type="InterPro" id="IPR014722">
    <property type="entry name" value="Rib_uL2_dom2"/>
</dbReference>
<dbReference type="PROSITE" id="PS51416">
    <property type="entry name" value="MIB_HERC2"/>
    <property type="match status" value="1"/>
</dbReference>
<dbReference type="Pfam" id="PF06701">
    <property type="entry name" value="MIB_HERC2"/>
    <property type="match status" value="1"/>
</dbReference>
<dbReference type="PROSITE" id="PS50237">
    <property type="entry name" value="HECT"/>
    <property type="match status" value="1"/>
</dbReference>
<evidence type="ECO:0000259" key="14">
    <source>
        <dbReference type="PROSITE" id="PS51284"/>
    </source>
</evidence>
<dbReference type="Pfam" id="PF00632">
    <property type="entry name" value="HECT"/>
    <property type="match status" value="1"/>
</dbReference>
<keyword evidence="9 10" id="KW-0833">Ubl conjugation pathway</keyword>
<proteinExistence type="predicted"/>
<evidence type="ECO:0000256" key="2">
    <source>
        <dbReference type="ARBA" id="ARBA00004496"/>
    </source>
</evidence>
<comment type="pathway">
    <text evidence="3">Protein modification; protein ubiquitination.</text>
</comment>
<dbReference type="SUPFAM" id="SSF50985">
    <property type="entry name" value="RCC1/BLIP-II"/>
    <property type="match status" value="2"/>
</dbReference>
<feature type="compositionally biased region" description="Low complexity" evidence="12">
    <location>
        <begin position="1513"/>
        <end position="1527"/>
    </location>
</feature>
<dbReference type="GO" id="GO:0005737">
    <property type="term" value="C:cytoplasm"/>
    <property type="evidence" value="ECO:0007669"/>
    <property type="project" value="UniProtKB-SubCell"/>
</dbReference>
<feature type="repeat" description="RCC1" evidence="11">
    <location>
        <begin position="1023"/>
        <end position="1074"/>
    </location>
</feature>
<dbReference type="SMART" id="SM00119">
    <property type="entry name" value="HECTc"/>
    <property type="match status" value="1"/>
</dbReference>
<evidence type="ECO:0000259" key="15">
    <source>
        <dbReference type="PROSITE" id="PS51416"/>
    </source>
</evidence>
<dbReference type="STRING" id="151549.A0A4C1Y8J2"/>
<dbReference type="Pfam" id="PF00415">
    <property type="entry name" value="RCC1"/>
    <property type="match status" value="5"/>
</dbReference>
<dbReference type="Gene3D" id="3.90.1750.10">
    <property type="entry name" value="Hect, E3 ligase catalytic domains"/>
    <property type="match status" value="1"/>
</dbReference>
<feature type="repeat" description="RCC1" evidence="11">
    <location>
        <begin position="1339"/>
        <end position="1388"/>
    </location>
</feature>
<dbReference type="SUPFAM" id="SSF63748">
    <property type="entry name" value="Tudor/PWWP/MBT"/>
    <property type="match status" value="1"/>
</dbReference>
<dbReference type="Gene3D" id="2.30.30.30">
    <property type="match status" value="1"/>
</dbReference>
<dbReference type="PROSITE" id="PS50012">
    <property type="entry name" value="RCC1_3"/>
    <property type="match status" value="13"/>
</dbReference>
<dbReference type="PANTHER" id="PTHR22870:SF398">
    <property type="entry name" value="E3 UBIQUITIN-PROTEIN LIGASE HERC2"/>
    <property type="match status" value="1"/>
</dbReference>
<feature type="repeat" description="RCC1" evidence="11">
    <location>
        <begin position="2252"/>
        <end position="2303"/>
    </location>
</feature>
<dbReference type="GO" id="GO:0061630">
    <property type="term" value="F:ubiquitin protein ligase activity"/>
    <property type="evidence" value="ECO:0007669"/>
    <property type="project" value="UniProtKB-EC"/>
</dbReference>
<dbReference type="PROSITE" id="PS51284">
    <property type="entry name" value="DOC"/>
    <property type="match status" value="1"/>
</dbReference>
<evidence type="ECO:0000256" key="3">
    <source>
        <dbReference type="ARBA" id="ARBA00004906"/>
    </source>
</evidence>
<dbReference type="Proteomes" id="UP000299102">
    <property type="component" value="Unassembled WGS sequence"/>
</dbReference>
<dbReference type="Gene3D" id="2.30.30.40">
    <property type="entry name" value="SH3 Domains"/>
    <property type="match status" value="1"/>
</dbReference>
<feature type="repeat" description="RCC1" evidence="11">
    <location>
        <begin position="1235"/>
        <end position="1286"/>
    </location>
</feature>
<keyword evidence="7" id="KW-0808">Transferase</keyword>
<keyword evidence="5" id="KW-0963">Cytoplasm</keyword>
<dbReference type="GO" id="GO:0046872">
    <property type="term" value="F:metal ion binding"/>
    <property type="evidence" value="ECO:0007669"/>
    <property type="project" value="InterPro"/>
</dbReference>
<dbReference type="GO" id="GO:0016567">
    <property type="term" value="P:protein ubiquitination"/>
    <property type="evidence" value="ECO:0007669"/>
    <property type="project" value="UniProtKB-UniPathway"/>
</dbReference>
<dbReference type="GO" id="GO:0009966">
    <property type="term" value="P:regulation of signal transduction"/>
    <property type="evidence" value="ECO:0007669"/>
    <property type="project" value="UniProtKB-ARBA"/>
</dbReference>
<feature type="compositionally biased region" description="Pro residues" evidence="12">
    <location>
        <begin position="2800"/>
        <end position="2809"/>
    </location>
</feature>
<dbReference type="InterPro" id="IPR010606">
    <property type="entry name" value="Mib_Herc2"/>
</dbReference>
<feature type="repeat" description="RCC1" evidence="11">
    <location>
        <begin position="2127"/>
        <end position="2178"/>
    </location>
</feature>
<feature type="region of interest" description="Disordered" evidence="12">
    <location>
        <begin position="2786"/>
        <end position="2817"/>
    </location>
</feature>
<feature type="repeat" description="RCC1" evidence="11">
    <location>
        <begin position="1287"/>
        <end position="1338"/>
    </location>
</feature>
<keyword evidence="8" id="KW-0677">Repeat</keyword>
<feature type="region of interest" description="Disordered" evidence="12">
    <location>
        <begin position="1480"/>
        <end position="1527"/>
    </location>
</feature>
<dbReference type="InterPro" id="IPR035983">
    <property type="entry name" value="Hect_E3_ubiquitin_ligase"/>
</dbReference>
<dbReference type="InterPro" id="IPR000408">
    <property type="entry name" value="Reg_chr_condens"/>
</dbReference>
<dbReference type="InterPro" id="IPR021097">
    <property type="entry name" value="CPH_domain"/>
</dbReference>
<dbReference type="EMBL" id="BGZK01001139">
    <property type="protein sequence ID" value="GBP72266.1"/>
    <property type="molecule type" value="Genomic_DNA"/>
</dbReference>
<dbReference type="Pfam" id="PF11515">
    <property type="entry name" value="Cul7"/>
    <property type="match status" value="1"/>
</dbReference>
<dbReference type="InterPro" id="IPR000569">
    <property type="entry name" value="HECT_dom"/>
</dbReference>
<comment type="catalytic activity">
    <reaction evidence="1">
        <text>S-ubiquitinyl-[E2 ubiquitin-conjugating enzyme]-L-cysteine + [acceptor protein]-L-lysine = [E2 ubiquitin-conjugating enzyme]-L-cysteine + N(6)-ubiquitinyl-[acceptor protein]-L-lysine.</text>
        <dbReference type="EC" id="2.3.2.26"/>
    </reaction>
</comment>
<name>A0A4C1Y8J2_EUMVA</name>
<dbReference type="InterPro" id="IPR004939">
    <property type="entry name" value="APC_su10/DOC_dom"/>
</dbReference>
<dbReference type="OrthoDB" id="239701at2759"/>
<dbReference type="Gene3D" id="3.30.2160.10">
    <property type="entry name" value="Hect, E3 ligase catalytic domain"/>
    <property type="match status" value="1"/>
</dbReference>
<dbReference type="CDD" id="cd00078">
    <property type="entry name" value="HECTc"/>
    <property type="match status" value="1"/>
</dbReference>
<evidence type="ECO:0000313" key="17">
    <source>
        <dbReference type="Proteomes" id="UP000299102"/>
    </source>
</evidence>
<feature type="repeat" description="RCC1" evidence="11">
    <location>
        <begin position="1969"/>
        <end position="2020"/>
    </location>
</feature>
<evidence type="ECO:0000256" key="9">
    <source>
        <dbReference type="ARBA" id="ARBA00022786"/>
    </source>
</evidence>
<evidence type="ECO:0000256" key="1">
    <source>
        <dbReference type="ARBA" id="ARBA00000885"/>
    </source>
</evidence>
<evidence type="ECO:0000259" key="13">
    <source>
        <dbReference type="PROSITE" id="PS50237"/>
    </source>
</evidence>
<keyword evidence="17" id="KW-1185">Reference proteome</keyword>
<dbReference type="InterPro" id="IPR008979">
    <property type="entry name" value="Galactose-bd-like_sf"/>
</dbReference>
<dbReference type="Gene3D" id="2.130.10.30">
    <property type="entry name" value="Regulator of chromosome condensation 1/beta-lactamase-inhibitor protein II"/>
    <property type="match status" value="2"/>
</dbReference>
<evidence type="ECO:0000256" key="12">
    <source>
        <dbReference type="SAM" id="MobiDB-lite"/>
    </source>
</evidence>
<reference evidence="16 17" key="1">
    <citation type="journal article" date="2019" name="Commun. Biol.">
        <title>The bagworm genome reveals a unique fibroin gene that provides high tensile strength.</title>
        <authorList>
            <person name="Kono N."/>
            <person name="Nakamura H."/>
            <person name="Ohtoshi R."/>
            <person name="Tomita M."/>
            <person name="Numata K."/>
            <person name="Arakawa K."/>
        </authorList>
    </citation>
    <scope>NUCLEOTIDE SEQUENCE [LARGE SCALE GENOMIC DNA]</scope>
</reference>
<dbReference type="Pfam" id="PF03256">
    <property type="entry name" value="ANAPC10"/>
    <property type="match status" value="1"/>
</dbReference>
<dbReference type="PRINTS" id="PR00633">
    <property type="entry name" value="RCCNDNSATION"/>
</dbReference>
<evidence type="ECO:0000256" key="6">
    <source>
        <dbReference type="ARBA" id="ARBA00022553"/>
    </source>
</evidence>
<dbReference type="PANTHER" id="PTHR22870">
    <property type="entry name" value="REGULATOR OF CHROMOSOME CONDENSATION"/>
    <property type="match status" value="1"/>
</dbReference>
<comment type="caution">
    <text evidence="16">The sequence shown here is derived from an EMBL/GenBank/DDBJ whole genome shotgun (WGS) entry which is preliminary data.</text>
</comment>
<feature type="repeat" description="RCC1" evidence="11">
    <location>
        <begin position="2181"/>
        <end position="2251"/>
    </location>
</feature>
<dbReference type="InterPro" id="IPR051210">
    <property type="entry name" value="Ub_ligase/GEF_domain"/>
</dbReference>
<comment type="subcellular location">
    <subcellularLocation>
        <location evidence="2">Cytoplasm</location>
    </subcellularLocation>
</comment>
<dbReference type="SUPFAM" id="SSF159034">
    <property type="entry name" value="Mib/herc2 domain-like"/>
    <property type="match status" value="1"/>
</dbReference>
<feature type="domain" description="DOC" evidence="14">
    <location>
        <begin position="815"/>
        <end position="1003"/>
    </location>
</feature>
<sequence>MCPLTHGNKLGSLPFAHSTKAKEEYTTIALILDKIKYEEHKWLICVDLKVDGVPGGEGRVIGELGEDGWVRVAWDAGGTNSYRMGKEGKYDLKLARSPSPPPSVDETVHDPESNVDWWPVSEVRAACTGAIRALCAAASSLQGSVGVVARRNIAALQRRLLAMAHANANPLPTAMASQQHRALTLLRISAQSPEMRAALCTDSWFELCYSIISAAAKPITQDLIYSQIQAMWLLQRVLIEHNGAAEWRRTVSAQLLALLGRLYLETHPMDPALKPQYQVSHSKHEEEEIDNRWRAPTTASYTGSTCAGLVQLIRHLHSSPQWHGPLSALLMEKLHLPSYMLTHDWQWWPQASQNLSHTLKPAPPSLDTCLIAGALAVVGGVEWRVRIGQRITTGSPARNAVVKQFWPRAKVSLIYDDSTTAKVEITNVQTAENERLSHPLSGGESALRLCASLLGASPHSQTAHPHHLPAEVDVFRLRCQQFELLTLSAVRGLLTTRTRLRKVLLQPPDNNSGFIGSGTEGTLLKRMLALATRPSPLAGAHTPRELATAALTLIQHLAAHVNGDDKDHESLPEIPLIDKSNVMQMSMGPSTSAASSSSLSRKDLNTWANSSQVQRVIEMGFSRRAVYSAIQSLSGITLPSVEALVAHLLELPQQGMEDTIVNVKPFMTRPEKKHPIPYRWRSCFASEDEYAQYLSDIITPGMTVRCCKAFESVALGDVGQVQKVERDIKQNVLLHVEWRGLGRVAGVRAVHAEVVSGGAPFAPGDRVRVRAAVTQPRYKWGCIDHTSVGTVVAISSNGRDLTVDFPQQPGWTGQVSEMELVTDQSEWGESAGGSTVGWRDAVRAVRVSSCRSNAGARHLIDAHPNTYWQSSSGNGQHWIRVEMRNGVRVRRLGLGIPGGPYGPSALSVRAGSSFDDAALTPLSAVPCVPAPRDRPPGHLAQIQLLADCKQYYPCIEIGIKQNRNLNADCRVHGLYITGFRPNPSYVEVLQNMTFVAEDWIEKETPTSMIPTESNPSNLSSDCPKVYVWGLNDKDQLGGVKGSKVKIPVFSHVLSALRPVHIAGGSKTLFVVSHDGKLFACGEGTNGRLGLGHSNNVSTPRPNPYLAHVLVRRIAVHSGGKHALALTADGKVYSWGEGEDGKLGHGNRITLESPRLIESLASERVVAVACGSAHSACVSARGHLYTWGLGEYGRLGHGDATTQLIPKMVEALANYRVVQVACGSRDAQTLALTACGKVFSWGDGDFGKLGRGGSDGCATPMNVERLNTLGVIQIECGAQFSLALTRDGEVWTWGKGDYFRLGHGCDAHVRRPTLVEALRGHRVIHVAVGALHCLAVTGEYQVWAWGDNDHGQQGNGTTCVNRRPALVSGVEGVQRAAAGSSHSAAWSLRLSAREDDQLQHIAPLPFPVLKDPLAAHTLDLYGEEFPTEETQDNLPSLAVAALSLEPPAAVQHALSLILLTLHITQARTLLVEALRAHETCSTVSPGPSVEVDDEETDGDARTGGGEAPADRTTLPSGASSPLSGSLSSRHSAVMSSSAVSVAAATMTVQQAEAPKLALDDFTSQLGESDARALVDLLKLAASGRMPDAMNAVKVITDVLMALCTSKPAVADMVVEVCICELEEAAAGGGTNPPQPVTVDSPHPYADDTDISGVVKISGASSLRVVFEPGCSTERRNDPLTISDPSGRVLATRSGRDASDWAQELLVNGDELRWRFVSDGSVNGWGWRFTVHPVLTSRMAIESYSDRYVLSRPSVELAWRLLEGPLLTAVSDDLQLGSRLTQALAVCAQLSTLSWRARVWCVRRLRGVVCGGEGGGLGGSGTTPIALQRLPQLLQAQYEHEEPALRAGTHLMHTQYLKELAWLACGLRLDVKLCYGSDSARWQWFKRYCLCVRTADALIHRTPLPAPFINDIRKRLSDLGVFNSDDISVDVQHPWEDNKFFTRQHDEQLLHWVNKRPDEWSGWWGGGARGCVVYGWGHNHRGQLGGVEGAKVRTPTICQALAALNPVQLVGGEQTLFAVTPDGKVYATGYGAGGRLGIGGIDSVSQPTLLASIQHIFITKVACNSGGKHCLALSVDGDVYSWGEGEDGKLGHGNRVSYDRPKLISALSGLDVVAIACGGAHSACLTARGRIYTWGKGRYGRLGHGDSEDQLVPKMVEALASYRVIDVACGSGDAQTLCITDDDNVWSWGDGDYGKLGRGGSEGCKLPGKGDYHRLGHGSYDHVRRPMRVTGMQGKTIVSIATGSLHCVACTDTGEVYTWGDNDEGQLGDGTTLAAQRPRLLVALQGKRVTRVACGSAHTVALCVEATRAPRLPPPPPLECHLLKDLLLQHVCNRLVLLHQFSELVVPNLPLLSLDGPLEQLGSMMFYSVKESAFRKSIMATMVRERQHGPVVELSRVAARRSRRGGGLAGPAGMRSVFGQMVQRLPSLTQETLALSHRVWKVKFVGESVDDCGGGYSESIAEMCEELQNGSLPLLMATPNGRGDAGASRDAFLLNPTASTPLHLNCFRFLGVLMGIAIRTGSPLALSLAEGVWRQIAGQPLRPQDLAEVDKDFLPALLCIKEMTPNNKELQNLELPFSIPSAAGHEVPLSTRHKRVTPDNKDEYVQLALYYRLCEYHMHWLHEFDDQVRAVRDGLSRVVPASMLALFSAAEIETMVCGSPDIPVQVLRSSATYKGVEPTAPLVQWFWEVMEELSASERALFLRFVWGRTRLPRAPQDPRQRDFVLQVLDKYQPPDHFLPESYTCFFLLKMPRYSCKAVLREKLRYAIHFCKSIDTDEYARVALSAAERVSSEDSDSEETIPAPAPAPPLPPTAFYSLSR</sequence>
<dbReference type="UniPathway" id="UPA00143"/>
<feature type="repeat" description="RCC1" evidence="11">
    <location>
        <begin position="1129"/>
        <end position="1180"/>
    </location>
</feature>
<evidence type="ECO:0000256" key="11">
    <source>
        <dbReference type="PROSITE-ProRule" id="PRU00235"/>
    </source>
</evidence>
<protein>
    <recommendedName>
        <fullName evidence="4">HECT-type E3 ubiquitin transferase</fullName>
        <ecNumber evidence="4">2.3.2.26</ecNumber>
    </recommendedName>
</protein>
<accession>A0A4C1Y8J2</accession>
<feature type="domain" description="MIB/HERC2" evidence="15">
    <location>
        <begin position="28"/>
        <end position="98"/>
    </location>
</feature>
<organism evidence="16 17">
    <name type="scientific">Eumeta variegata</name>
    <name type="common">Bagworm moth</name>
    <name type="synonym">Eumeta japonica</name>
    <dbReference type="NCBI Taxonomy" id="151549"/>
    <lineage>
        <taxon>Eukaryota</taxon>
        <taxon>Metazoa</taxon>
        <taxon>Ecdysozoa</taxon>
        <taxon>Arthropoda</taxon>
        <taxon>Hexapoda</taxon>
        <taxon>Insecta</taxon>
        <taxon>Pterygota</taxon>
        <taxon>Neoptera</taxon>
        <taxon>Endopterygota</taxon>
        <taxon>Lepidoptera</taxon>
        <taxon>Glossata</taxon>
        <taxon>Ditrysia</taxon>
        <taxon>Tineoidea</taxon>
        <taxon>Psychidae</taxon>
        <taxon>Oiketicinae</taxon>
        <taxon>Eumeta</taxon>
    </lineage>
</organism>
<dbReference type="InterPro" id="IPR037252">
    <property type="entry name" value="Mib_Herc2_sf"/>
</dbReference>
<evidence type="ECO:0000256" key="7">
    <source>
        <dbReference type="ARBA" id="ARBA00022679"/>
    </source>
</evidence>
<dbReference type="Gene3D" id="2.60.120.260">
    <property type="entry name" value="Galactose-binding domain-like"/>
    <property type="match status" value="1"/>
</dbReference>
<dbReference type="SMART" id="SM01337">
    <property type="entry name" value="APC10"/>
    <property type="match status" value="1"/>
</dbReference>
<evidence type="ECO:0000256" key="4">
    <source>
        <dbReference type="ARBA" id="ARBA00012485"/>
    </source>
</evidence>
<evidence type="ECO:0000313" key="16">
    <source>
        <dbReference type="EMBL" id="GBP72266.1"/>
    </source>
</evidence>
<feature type="repeat" description="RCC1" evidence="11">
    <location>
        <begin position="1075"/>
        <end position="1128"/>
    </location>
</feature>
<feature type="repeat" description="RCC1" evidence="11">
    <location>
        <begin position="1181"/>
        <end position="1232"/>
    </location>
</feature>
<evidence type="ECO:0000256" key="10">
    <source>
        <dbReference type="PROSITE-ProRule" id="PRU00104"/>
    </source>
</evidence>
<keyword evidence="6" id="KW-0597">Phosphoprotein</keyword>
<dbReference type="InterPro" id="IPR058923">
    <property type="entry name" value="RCC1-like_dom"/>
</dbReference>
<evidence type="ECO:0000256" key="5">
    <source>
        <dbReference type="ARBA" id="ARBA00022490"/>
    </source>
</evidence>
<feature type="repeat" description="RCC1" evidence="11">
    <location>
        <begin position="2021"/>
        <end position="2074"/>
    </location>
</feature>